<feature type="compositionally biased region" description="Acidic residues" evidence="8">
    <location>
        <begin position="239"/>
        <end position="253"/>
    </location>
</feature>
<dbReference type="GO" id="GO:0005737">
    <property type="term" value="C:cytoplasm"/>
    <property type="evidence" value="ECO:0007669"/>
    <property type="project" value="TreeGrafter"/>
</dbReference>
<dbReference type="SUPFAM" id="SSF50978">
    <property type="entry name" value="WD40 repeat-like"/>
    <property type="match status" value="1"/>
</dbReference>
<dbReference type="InterPro" id="IPR015943">
    <property type="entry name" value="WD40/YVTN_repeat-like_dom_sf"/>
</dbReference>
<evidence type="ECO:0000256" key="5">
    <source>
        <dbReference type="ARBA" id="ARBA00038092"/>
    </source>
</evidence>
<name>A0A8X7NC12_9BASI</name>
<protein>
    <recommendedName>
        <fullName evidence="6">methylated diphthine methylhydrolase</fullName>
        <ecNumber evidence="6">3.1.1.97</ecNumber>
    </recommendedName>
</protein>
<evidence type="ECO:0000256" key="8">
    <source>
        <dbReference type="SAM" id="MobiDB-lite"/>
    </source>
</evidence>
<reference evidence="9" key="1">
    <citation type="submission" date="2016-04" db="EMBL/GenBank/DDBJ databases">
        <authorList>
            <person name="Nguyen H.D."/>
            <person name="Samba Siva P."/>
            <person name="Cullis J."/>
            <person name="Levesque C.A."/>
            <person name="Hambleton S."/>
        </authorList>
    </citation>
    <scope>NUCLEOTIDE SEQUENCE</scope>
    <source>
        <strain evidence="9">DAOMC 236422</strain>
    </source>
</reference>
<evidence type="ECO:0000256" key="7">
    <source>
        <dbReference type="ARBA" id="ARBA00047551"/>
    </source>
</evidence>
<accession>A0A8X7NC12</accession>
<dbReference type="GO" id="GO:0017183">
    <property type="term" value="P:protein histidyl modification to diphthamide"/>
    <property type="evidence" value="ECO:0007669"/>
    <property type="project" value="TreeGrafter"/>
</dbReference>
<keyword evidence="2" id="KW-0853">WD repeat</keyword>
<evidence type="ECO:0000256" key="6">
    <source>
        <dbReference type="ARBA" id="ARBA00039131"/>
    </source>
</evidence>
<dbReference type="Gene3D" id="2.130.10.10">
    <property type="entry name" value="YVTN repeat-like/Quinoprotein amine dehydrogenase"/>
    <property type="match status" value="1"/>
</dbReference>
<evidence type="ECO:0000256" key="4">
    <source>
        <dbReference type="ARBA" id="ARBA00022801"/>
    </source>
</evidence>
<comment type="similarity">
    <text evidence="5">Belongs to the DPH7 family.</text>
</comment>
<keyword evidence="3" id="KW-0677">Repeat</keyword>
<proteinExistence type="inferred from homology"/>
<evidence type="ECO:0000256" key="3">
    <source>
        <dbReference type="ARBA" id="ARBA00022737"/>
    </source>
</evidence>
<dbReference type="AlphaFoldDB" id="A0A8X7NC12"/>
<evidence type="ECO:0000313" key="10">
    <source>
        <dbReference type="Proteomes" id="UP000078113"/>
    </source>
</evidence>
<feature type="region of interest" description="Disordered" evidence="8">
    <location>
        <begin position="217"/>
        <end position="266"/>
    </location>
</feature>
<dbReference type="PANTHER" id="PTHR46042:SF1">
    <property type="entry name" value="DIPHTHINE METHYLTRANSFERASE"/>
    <property type="match status" value="1"/>
</dbReference>
<dbReference type="EMBL" id="LWDG02000081">
    <property type="protein sequence ID" value="KAE8269705.1"/>
    <property type="molecule type" value="Genomic_DNA"/>
</dbReference>
<dbReference type="Proteomes" id="UP000078113">
    <property type="component" value="Unassembled WGS sequence"/>
</dbReference>
<gene>
    <name evidence="9" type="ORF">A4X09_0g2616</name>
</gene>
<dbReference type="InterPro" id="IPR001680">
    <property type="entry name" value="WD40_rpt"/>
</dbReference>
<keyword evidence="4" id="KW-0378">Hydrolase</keyword>
<comment type="caution">
    <text evidence="9">The sequence shown here is derived from an EMBL/GenBank/DDBJ whole genome shotgun (WGS) entry which is preliminary data.</text>
</comment>
<evidence type="ECO:0000256" key="1">
    <source>
        <dbReference type="ARBA" id="ARBA00005156"/>
    </source>
</evidence>
<sequence length="463" mass="51703">MTTTSARSLFSADTVLCADSIEFDPSSPGLFVLGTYQVDQQQQEGEKVKVAVEDVDDDEDEQEGKKDRSYTRRGRLTVHQIVLDEGDDRQAELESVQVETLGMFDTSAILDLKWSTFPSLFSPSPSSQNPNSSTLALADARGSIHFYSLLPPQNNINKNRLAHRAQLRLNPHDVLCLSLDWSDRRGGGVGTPTPANDSTSLIVSQSDGTLVHLPHLEREFRPQEEEEEDILPQKRTKDAEDEEEEDEMDEDDPLAPYQPSRTWEHRPRQGGMEVWRAHEHEAWIAAWDCWSSGTVAWSGGDDCKLVGWDMRTPIGPDRKRSPIFSVSRGFDGGVTAMQSSHLRQHIWAVGSYDSHIRIFDARSPRQPVTTHEVSGGLWRTKWHPTDPTRLLLGCMHGGFTVVKVSEEEGGVEVIRRFEGHGSLAYGCDWERGGMGVGKGKGEGGDTFVASCSFYDHQMHVWSA</sequence>
<dbReference type="GO" id="GO:0061685">
    <property type="term" value="F:diphthine methylesterase activity"/>
    <property type="evidence" value="ECO:0007669"/>
    <property type="project" value="UniProtKB-EC"/>
</dbReference>
<dbReference type="InterPro" id="IPR036322">
    <property type="entry name" value="WD40_repeat_dom_sf"/>
</dbReference>
<keyword evidence="10" id="KW-1185">Reference proteome</keyword>
<comment type="catalytic activity">
    <reaction evidence="7">
        <text>diphthine methyl ester-[translation elongation factor 2] + H2O = diphthine-[translation elongation factor 2] + methanol + H(+)</text>
        <dbReference type="Rhea" id="RHEA:42656"/>
        <dbReference type="Rhea" id="RHEA-COMP:10172"/>
        <dbReference type="Rhea" id="RHEA-COMP:10173"/>
        <dbReference type="ChEBI" id="CHEBI:15377"/>
        <dbReference type="ChEBI" id="CHEBI:15378"/>
        <dbReference type="ChEBI" id="CHEBI:17790"/>
        <dbReference type="ChEBI" id="CHEBI:79005"/>
        <dbReference type="ChEBI" id="CHEBI:82696"/>
        <dbReference type="EC" id="3.1.1.97"/>
    </reaction>
</comment>
<reference evidence="9" key="2">
    <citation type="journal article" date="2019" name="IMA Fungus">
        <title>Genome sequencing and comparison of five Tilletia species to identify candidate genes for the detection of regulated species infecting wheat.</title>
        <authorList>
            <person name="Nguyen H.D.T."/>
            <person name="Sultana T."/>
            <person name="Kesanakurti P."/>
            <person name="Hambleton S."/>
        </authorList>
    </citation>
    <scope>NUCLEOTIDE SEQUENCE</scope>
    <source>
        <strain evidence="9">DAOMC 236422</strain>
    </source>
</reference>
<dbReference type="PANTHER" id="PTHR46042">
    <property type="entry name" value="DIPHTHINE METHYLTRANSFERASE"/>
    <property type="match status" value="1"/>
</dbReference>
<dbReference type="InterPro" id="IPR052415">
    <property type="entry name" value="Diphthine_MTase"/>
</dbReference>
<evidence type="ECO:0000313" key="9">
    <source>
        <dbReference type="EMBL" id="KAE8269705.1"/>
    </source>
</evidence>
<evidence type="ECO:0000256" key="2">
    <source>
        <dbReference type="ARBA" id="ARBA00022574"/>
    </source>
</evidence>
<dbReference type="SMART" id="SM00320">
    <property type="entry name" value="WD40"/>
    <property type="match status" value="4"/>
</dbReference>
<organism evidence="9 10">
    <name type="scientific">Tilletia walkeri</name>
    <dbReference type="NCBI Taxonomy" id="117179"/>
    <lineage>
        <taxon>Eukaryota</taxon>
        <taxon>Fungi</taxon>
        <taxon>Dikarya</taxon>
        <taxon>Basidiomycota</taxon>
        <taxon>Ustilaginomycotina</taxon>
        <taxon>Exobasidiomycetes</taxon>
        <taxon>Tilletiales</taxon>
        <taxon>Tilletiaceae</taxon>
        <taxon>Tilletia</taxon>
    </lineage>
</organism>
<comment type="pathway">
    <text evidence="1">Protein modification; peptidyl-diphthamide biosynthesis.</text>
</comment>
<dbReference type="EC" id="3.1.1.97" evidence="6"/>